<reference evidence="8 9" key="1">
    <citation type="submission" date="2019-07" db="EMBL/GenBank/DDBJ databases">
        <title>Whole genome shotgun sequence of Swaminathania salitolerans NBRC 104436.</title>
        <authorList>
            <person name="Hosoyama A."/>
            <person name="Uohara A."/>
            <person name="Ohji S."/>
            <person name="Ichikawa N."/>
        </authorList>
    </citation>
    <scope>NUCLEOTIDE SEQUENCE [LARGE SCALE GENOMIC DNA]</scope>
    <source>
        <strain evidence="8 9">NBRC 104436</strain>
    </source>
</reference>
<dbReference type="Proteomes" id="UP000321405">
    <property type="component" value="Unassembled WGS sequence"/>
</dbReference>
<dbReference type="PANTHER" id="PTHR12815">
    <property type="entry name" value="SORTING AND ASSEMBLY MACHINERY SAMM50 PROTEIN FAMILY MEMBER"/>
    <property type="match status" value="1"/>
</dbReference>
<dbReference type="RefSeq" id="WP_371859165.1">
    <property type="nucleotide sequence ID" value="NZ_BJVC01000001.1"/>
</dbReference>
<sequence>MLSLYHVSARHLLMKVRSLPRMSRGRAGCFLLAALAVDTIPFSSSALAAEGGGSHPAAGKNPPHDGKSGEDNYHVDIAPSTDGSLDSMIRAASTLVSLQKTKAVDPYALAGRIRGDYDRVRTALESLGYYDGTVTITVRFPDGQKIDGRDPRLPDRLAARKDGKPLTITIATKTGPRFHLGAIRLVEGPLAGEASSSSPAGGGAESSSPASSSSASSPPAGSGRNRNAPGSTRAGSSVSGGTAPAGPRGSKAAGVATPEIHLNTTERKAFGLKPGQDAIAADVLAAQGALQTALQEEGHAQAQVGAPVAYLRPATHTLDLEFPVGMGPVVDIGPISFDGQERTRLSFLRKRLQLHEGELYQPSKIEDARQDLAAVGIFSSVGVHDAPPLVAIAKGEGTPGVTRAMPLRFTLKEAKRHTVSGQVGYSTDLGGRAGASWTHRNLLGGAEQLKLTALVTGLGGSAQQGLGYDVYADFLKPDFLRRNQNLSLRVEGIRQLLYSYHQTALLIRGGLVRRLNKYWSVSGSLLAEQEKIRQFGVSTDYLIVQAPLGANFDSTELSNPIDPATHGVRAHVNITPSVSLESGTTFFTIMSAGASTYFDFHRLGLSAPGRSVLAVRGIVGSVQGASTYQIPPDQRLYAGGPATVRGFRYQGVGPQNGKYGIGGTSLDAGSVEFRQRFLKSFGAAAFVDAGQVGMGSRPFQGTVRVGYGAGLRYYTPIGPVRVDIALPANRPPHGDKWELYIGLGETF</sequence>
<feature type="region of interest" description="Disordered" evidence="4">
    <location>
        <begin position="51"/>
        <end position="74"/>
    </location>
</feature>
<comment type="caution">
    <text evidence="8">The sequence shown here is derived from an EMBL/GenBank/DDBJ whole genome shotgun (WGS) entry which is preliminary data.</text>
</comment>
<name>A0A511BP65_9PROT</name>
<feature type="domain" description="POTRA" evidence="7">
    <location>
        <begin position="331"/>
        <end position="383"/>
    </location>
</feature>
<dbReference type="GO" id="GO:0019867">
    <property type="term" value="C:outer membrane"/>
    <property type="evidence" value="ECO:0007669"/>
    <property type="project" value="InterPro"/>
</dbReference>
<evidence type="ECO:0000256" key="4">
    <source>
        <dbReference type="SAM" id="MobiDB-lite"/>
    </source>
</evidence>
<organism evidence="8 9">
    <name type="scientific">Swaminathania salitolerans</name>
    <dbReference type="NCBI Taxonomy" id="182838"/>
    <lineage>
        <taxon>Bacteria</taxon>
        <taxon>Pseudomonadati</taxon>
        <taxon>Pseudomonadota</taxon>
        <taxon>Alphaproteobacteria</taxon>
        <taxon>Acetobacterales</taxon>
        <taxon>Acetobacteraceae</taxon>
        <taxon>Swaminathania</taxon>
    </lineage>
</organism>
<dbReference type="Gene3D" id="2.40.160.50">
    <property type="entry name" value="membrane protein fhac: a member of the omp85/tpsb transporter family"/>
    <property type="match status" value="1"/>
</dbReference>
<evidence type="ECO:0000313" key="9">
    <source>
        <dbReference type="Proteomes" id="UP000321405"/>
    </source>
</evidence>
<dbReference type="Gene3D" id="3.10.20.310">
    <property type="entry name" value="membrane protein fhac"/>
    <property type="match status" value="1"/>
</dbReference>
<keyword evidence="3" id="KW-0472">Membrane</keyword>
<dbReference type="Pfam" id="PF07244">
    <property type="entry name" value="POTRA"/>
    <property type="match status" value="1"/>
</dbReference>
<feature type="domain" description="Bacterial surface antigen (D15)" evidence="6">
    <location>
        <begin position="441"/>
        <end position="747"/>
    </location>
</feature>
<evidence type="ECO:0000256" key="5">
    <source>
        <dbReference type="SAM" id="SignalP"/>
    </source>
</evidence>
<dbReference type="InterPro" id="IPR010827">
    <property type="entry name" value="BamA/TamA_POTRA"/>
</dbReference>
<protein>
    <recommendedName>
        <fullName evidence="10">Outer membrane protein assembly factor</fullName>
    </recommendedName>
</protein>
<dbReference type="InterPro" id="IPR000184">
    <property type="entry name" value="Bac_surfAg_D15"/>
</dbReference>
<evidence type="ECO:0000259" key="6">
    <source>
        <dbReference type="Pfam" id="PF01103"/>
    </source>
</evidence>
<evidence type="ECO:0000259" key="7">
    <source>
        <dbReference type="Pfam" id="PF07244"/>
    </source>
</evidence>
<feature type="compositionally biased region" description="Polar residues" evidence="4">
    <location>
        <begin position="224"/>
        <end position="240"/>
    </location>
</feature>
<evidence type="ECO:0008006" key="10">
    <source>
        <dbReference type="Google" id="ProtNLM"/>
    </source>
</evidence>
<evidence type="ECO:0000256" key="3">
    <source>
        <dbReference type="ARBA" id="ARBA00023136"/>
    </source>
</evidence>
<dbReference type="Pfam" id="PF01103">
    <property type="entry name" value="Omp85"/>
    <property type="match status" value="1"/>
</dbReference>
<keyword evidence="5" id="KW-0732">Signal</keyword>
<proteinExistence type="predicted"/>
<keyword evidence="2" id="KW-1134">Transmembrane beta strand</keyword>
<dbReference type="InterPro" id="IPR039910">
    <property type="entry name" value="D15-like"/>
</dbReference>
<keyword evidence="2" id="KW-0812">Transmembrane</keyword>
<evidence type="ECO:0000256" key="2">
    <source>
        <dbReference type="ARBA" id="ARBA00022452"/>
    </source>
</evidence>
<feature type="compositionally biased region" description="Basic and acidic residues" evidence="4">
    <location>
        <begin position="62"/>
        <end position="74"/>
    </location>
</feature>
<feature type="compositionally biased region" description="Low complexity" evidence="4">
    <location>
        <begin position="191"/>
        <end position="223"/>
    </location>
</feature>
<dbReference type="EMBL" id="BJVC01000001">
    <property type="protein sequence ID" value="GEL01653.1"/>
    <property type="molecule type" value="Genomic_DNA"/>
</dbReference>
<evidence type="ECO:0000256" key="1">
    <source>
        <dbReference type="ARBA" id="ARBA00004370"/>
    </source>
</evidence>
<dbReference type="AlphaFoldDB" id="A0A511BP65"/>
<gene>
    <name evidence="8" type="ORF">SSA02_08160</name>
</gene>
<comment type="subcellular location">
    <subcellularLocation>
        <location evidence="1">Membrane</location>
    </subcellularLocation>
</comment>
<feature type="region of interest" description="Disordered" evidence="4">
    <location>
        <begin position="191"/>
        <end position="256"/>
    </location>
</feature>
<evidence type="ECO:0000313" key="8">
    <source>
        <dbReference type="EMBL" id="GEL01653.1"/>
    </source>
</evidence>
<keyword evidence="9" id="KW-1185">Reference proteome</keyword>
<feature type="chain" id="PRO_5021701492" description="Outer membrane protein assembly factor" evidence="5">
    <location>
        <begin position="49"/>
        <end position="747"/>
    </location>
</feature>
<feature type="signal peptide" evidence="5">
    <location>
        <begin position="1"/>
        <end position="48"/>
    </location>
</feature>
<dbReference type="PANTHER" id="PTHR12815:SF42">
    <property type="entry name" value="BACTERIAL SURFACE ANTIGEN (D15) DOMAIN-CONTAINING PROTEIN"/>
    <property type="match status" value="1"/>
</dbReference>
<accession>A0A511BP65</accession>